<dbReference type="GO" id="GO:0000122">
    <property type="term" value="P:negative regulation of transcription by RNA polymerase II"/>
    <property type="evidence" value="ECO:0007669"/>
    <property type="project" value="TreeGrafter"/>
</dbReference>
<dbReference type="InterPro" id="IPR058719">
    <property type="entry name" value="WHD_LYAR"/>
</dbReference>
<dbReference type="SUPFAM" id="SSF57667">
    <property type="entry name" value="beta-beta-alpha zinc fingers"/>
    <property type="match status" value="2"/>
</dbReference>
<evidence type="ECO:0000256" key="3">
    <source>
        <dbReference type="ARBA" id="ARBA00022737"/>
    </source>
</evidence>
<dbReference type="GeneID" id="116292843"/>
<evidence type="ECO:0000313" key="13">
    <source>
        <dbReference type="RefSeq" id="XP_031556060.1"/>
    </source>
</evidence>
<dbReference type="InterPro" id="IPR039999">
    <property type="entry name" value="LYAR"/>
</dbReference>
<gene>
    <name evidence="13" type="primary">LOC116292843</name>
</gene>
<evidence type="ECO:0000256" key="6">
    <source>
        <dbReference type="ARBA" id="ARBA00023054"/>
    </source>
</evidence>
<evidence type="ECO:0000256" key="2">
    <source>
        <dbReference type="ARBA" id="ARBA00022723"/>
    </source>
</evidence>
<dbReference type="AlphaFoldDB" id="A0A6P8HTN6"/>
<feature type="compositionally biased region" description="Basic and acidic residues" evidence="9">
    <location>
        <begin position="163"/>
        <end position="188"/>
    </location>
</feature>
<sequence>MVSFICNACGQSVRKNQVEKHYQTVCRQCNVLSCIDCGKDFHGEEYAAHTSCISEAEKYQGKLFQSKEKANKGEQKQQEWIKQLQEVTGSDSVDPSIRKHLQTLKQYSNIPRKKAKFQNFCKNSVKIYDQTTLDKLWDAFSGGNKASTQNQKSNGEAQVPDQNNKEEVNSESSKEEPNVKETKKTEKKEKKKKKRVEEVVGNKKSKKDKADDNTNEQNGAGKKKKRKRKRDENEQDEPSGKISRIEDNNNMEDEMVEEKDIQGNFNWGRIIKMALKEAPDNELPVKKLRKKVLAEFRSRGDNKPFTDNELRALFEKKLNKNPKIKVKKDIARLCKKS</sequence>
<dbReference type="Gene3D" id="3.30.1490.490">
    <property type="match status" value="1"/>
</dbReference>
<reference evidence="13" key="1">
    <citation type="submission" date="2025-08" db="UniProtKB">
        <authorList>
            <consortium name="RefSeq"/>
        </authorList>
    </citation>
    <scope>IDENTIFICATION</scope>
    <source>
        <tissue evidence="13">Tentacle</tissue>
    </source>
</reference>
<organism evidence="12 13">
    <name type="scientific">Actinia tenebrosa</name>
    <name type="common">Australian red waratah sea anemone</name>
    <dbReference type="NCBI Taxonomy" id="6105"/>
    <lineage>
        <taxon>Eukaryota</taxon>
        <taxon>Metazoa</taxon>
        <taxon>Cnidaria</taxon>
        <taxon>Anthozoa</taxon>
        <taxon>Hexacorallia</taxon>
        <taxon>Actiniaria</taxon>
        <taxon>Actiniidae</taxon>
        <taxon>Actinia</taxon>
    </lineage>
</organism>
<feature type="domain" description="Cell growth-regulating nucleolar protein-like winged helix" evidence="11">
    <location>
        <begin position="263"/>
        <end position="336"/>
    </location>
</feature>
<keyword evidence="7" id="KW-0539">Nucleus</keyword>
<evidence type="ECO:0000256" key="8">
    <source>
        <dbReference type="PROSITE-ProRule" id="PRU01145"/>
    </source>
</evidence>
<keyword evidence="2" id="KW-0479">Metal-binding</keyword>
<dbReference type="InParanoid" id="A0A6P8HTN6"/>
<dbReference type="Gene3D" id="1.10.10.2100">
    <property type="match status" value="1"/>
</dbReference>
<dbReference type="Proteomes" id="UP000515163">
    <property type="component" value="Unplaced"/>
</dbReference>
<feature type="region of interest" description="Disordered" evidence="9">
    <location>
        <begin position="144"/>
        <end position="252"/>
    </location>
</feature>
<dbReference type="PANTHER" id="PTHR13100">
    <property type="entry name" value="CELL GROWTH-REGULATING NUCLEOLAR PROTEIN LYAR"/>
    <property type="match status" value="1"/>
</dbReference>
<accession>A0A6P8HTN6</accession>
<evidence type="ECO:0000256" key="9">
    <source>
        <dbReference type="SAM" id="MobiDB-lite"/>
    </source>
</evidence>
<name>A0A6P8HTN6_ACTTE</name>
<evidence type="ECO:0000256" key="7">
    <source>
        <dbReference type="ARBA" id="ARBA00023242"/>
    </source>
</evidence>
<keyword evidence="5" id="KW-0862">Zinc</keyword>
<evidence type="ECO:0000313" key="12">
    <source>
        <dbReference type="Proteomes" id="UP000515163"/>
    </source>
</evidence>
<dbReference type="Pfam" id="PF08790">
    <property type="entry name" value="zf-LYAR"/>
    <property type="match status" value="1"/>
</dbReference>
<feature type="domain" description="Zinc finger C2H2 LYAR-type" evidence="10">
    <location>
        <begin position="32"/>
        <end position="59"/>
    </location>
</feature>
<keyword evidence="3" id="KW-0677">Repeat</keyword>
<dbReference type="Pfam" id="PF25879">
    <property type="entry name" value="WHD_LYAR"/>
    <property type="match status" value="1"/>
</dbReference>
<keyword evidence="4 8" id="KW-0863">Zinc-finger</keyword>
<keyword evidence="6" id="KW-0175">Coiled coil</keyword>
<dbReference type="GO" id="GO:0003677">
    <property type="term" value="F:DNA binding"/>
    <property type="evidence" value="ECO:0007669"/>
    <property type="project" value="InterPro"/>
</dbReference>
<dbReference type="GO" id="GO:0008270">
    <property type="term" value="F:zinc ion binding"/>
    <property type="evidence" value="ECO:0007669"/>
    <property type="project" value="UniProtKB-KW"/>
</dbReference>
<dbReference type="RefSeq" id="XP_031556060.1">
    <property type="nucleotide sequence ID" value="XM_031700200.1"/>
</dbReference>
<comment type="subcellular location">
    <subcellularLocation>
        <location evidence="1">Nucleus</location>
    </subcellularLocation>
</comment>
<dbReference type="FunFam" id="1.10.10.2100:FF:000002">
    <property type="entry name" value="cell growth-regulating nucleolar protein-like"/>
    <property type="match status" value="1"/>
</dbReference>
<evidence type="ECO:0000256" key="1">
    <source>
        <dbReference type="ARBA" id="ARBA00004123"/>
    </source>
</evidence>
<keyword evidence="12" id="KW-1185">Reference proteome</keyword>
<evidence type="ECO:0000256" key="5">
    <source>
        <dbReference type="ARBA" id="ARBA00022833"/>
    </source>
</evidence>
<dbReference type="KEGG" id="aten:116292843"/>
<evidence type="ECO:0000256" key="4">
    <source>
        <dbReference type="ARBA" id="ARBA00022771"/>
    </source>
</evidence>
<dbReference type="PROSITE" id="PS51804">
    <property type="entry name" value="ZF_C2HC_LYAR"/>
    <property type="match status" value="2"/>
</dbReference>
<dbReference type="GO" id="GO:0005730">
    <property type="term" value="C:nucleolus"/>
    <property type="evidence" value="ECO:0007669"/>
    <property type="project" value="TreeGrafter"/>
</dbReference>
<dbReference type="OrthoDB" id="21474at2759"/>
<evidence type="ECO:0000259" key="10">
    <source>
        <dbReference type="Pfam" id="PF08790"/>
    </source>
</evidence>
<dbReference type="InterPro" id="IPR014898">
    <property type="entry name" value="Znf_C2H2_LYAR"/>
</dbReference>
<evidence type="ECO:0000259" key="11">
    <source>
        <dbReference type="Pfam" id="PF25879"/>
    </source>
</evidence>
<dbReference type="FunFam" id="3.30.1490.490:FF:000001">
    <property type="entry name" value="cell growth-regulating nucleolar protein-like"/>
    <property type="match status" value="1"/>
</dbReference>
<dbReference type="PANTHER" id="PTHR13100:SF10">
    <property type="entry name" value="CELL GROWTH-REGULATING NUCLEOLAR PROTEIN"/>
    <property type="match status" value="1"/>
</dbReference>
<proteinExistence type="predicted"/>
<dbReference type="FunCoup" id="A0A6P8HTN6">
    <property type="interactions" value="1369"/>
</dbReference>
<dbReference type="InterPro" id="IPR036236">
    <property type="entry name" value="Znf_C2H2_sf"/>
</dbReference>
<protein>
    <submittedName>
        <fullName evidence="13">Cell growth-regulating nucleolar protein-like</fullName>
    </submittedName>
</protein>
<feature type="compositionally biased region" description="Polar residues" evidence="9">
    <location>
        <begin position="144"/>
        <end position="162"/>
    </location>
</feature>
<dbReference type="GO" id="GO:0006364">
    <property type="term" value="P:rRNA processing"/>
    <property type="evidence" value="ECO:0007669"/>
    <property type="project" value="TreeGrafter"/>
</dbReference>